<dbReference type="Gene3D" id="1.10.287.950">
    <property type="entry name" value="Methyl-accepting chemotaxis protein"/>
    <property type="match status" value="1"/>
</dbReference>
<evidence type="ECO:0000313" key="1">
    <source>
        <dbReference type="EMBL" id="KKK57417.1"/>
    </source>
</evidence>
<protein>
    <submittedName>
        <fullName evidence="1">Uncharacterized protein</fullName>
    </submittedName>
</protein>
<dbReference type="SUPFAM" id="SSF58104">
    <property type="entry name" value="Methyl-accepting chemotaxis protein (MCP) signaling domain"/>
    <property type="match status" value="1"/>
</dbReference>
<dbReference type="EMBL" id="LAZR01064488">
    <property type="protein sequence ID" value="KKK57417.1"/>
    <property type="molecule type" value="Genomic_DNA"/>
</dbReference>
<sequence length="67" mass="7319">LHAKVLHIAASTEEMSTTSEIISEDISSIAKASHITSSSALKTTEETEYLTRLSDELKAITSHFKID</sequence>
<dbReference type="AlphaFoldDB" id="A0A0F8WKQ4"/>
<accession>A0A0F8WKQ4</accession>
<reference evidence="1" key="1">
    <citation type="journal article" date="2015" name="Nature">
        <title>Complex archaea that bridge the gap between prokaryotes and eukaryotes.</title>
        <authorList>
            <person name="Spang A."/>
            <person name="Saw J.H."/>
            <person name="Jorgensen S.L."/>
            <person name="Zaremba-Niedzwiedzka K."/>
            <person name="Martijn J."/>
            <person name="Lind A.E."/>
            <person name="van Eijk R."/>
            <person name="Schleper C."/>
            <person name="Guy L."/>
            <person name="Ettema T.J."/>
        </authorList>
    </citation>
    <scope>NUCLEOTIDE SEQUENCE</scope>
</reference>
<feature type="non-terminal residue" evidence="1">
    <location>
        <position position="1"/>
    </location>
</feature>
<gene>
    <name evidence="1" type="ORF">LCGC14_3054660</name>
</gene>
<name>A0A0F8WKQ4_9ZZZZ</name>
<organism evidence="1">
    <name type="scientific">marine sediment metagenome</name>
    <dbReference type="NCBI Taxonomy" id="412755"/>
    <lineage>
        <taxon>unclassified sequences</taxon>
        <taxon>metagenomes</taxon>
        <taxon>ecological metagenomes</taxon>
    </lineage>
</organism>
<proteinExistence type="predicted"/>
<comment type="caution">
    <text evidence="1">The sequence shown here is derived from an EMBL/GenBank/DDBJ whole genome shotgun (WGS) entry which is preliminary data.</text>
</comment>